<evidence type="ECO:0000313" key="3">
    <source>
        <dbReference type="EMBL" id="ABJ06937.1"/>
    </source>
</evidence>
<proteinExistence type="predicted"/>
<dbReference type="Pfam" id="PF00211">
    <property type="entry name" value="Guanylate_cyc"/>
    <property type="match status" value="1"/>
</dbReference>
<dbReference type="InterPro" id="IPR050697">
    <property type="entry name" value="Adenylyl/Guanylyl_Cyclase_3/4"/>
</dbReference>
<accession>Q07M97</accession>
<dbReference type="HOGENOM" id="CLU_000445_85_1_5"/>
<feature type="transmembrane region" description="Helical" evidence="1">
    <location>
        <begin position="405"/>
        <end position="425"/>
    </location>
</feature>
<dbReference type="SMART" id="SM01080">
    <property type="entry name" value="CHASE2"/>
    <property type="match status" value="1"/>
</dbReference>
<dbReference type="Gene3D" id="3.30.70.1230">
    <property type="entry name" value="Nucleotide cyclase"/>
    <property type="match status" value="1"/>
</dbReference>
<feature type="transmembrane region" description="Helical" evidence="1">
    <location>
        <begin position="50"/>
        <end position="69"/>
    </location>
</feature>
<evidence type="ECO:0000256" key="1">
    <source>
        <dbReference type="SAM" id="Phobius"/>
    </source>
</evidence>
<keyword evidence="1" id="KW-1133">Transmembrane helix</keyword>
<dbReference type="eggNOG" id="COG4252">
    <property type="taxonomic scope" value="Bacteria"/>
</dbReference>
<dbReference type="PANTHER" id="PTHR43081:SF1">
    <property type="entry name" value="ADENYLATE CYCLASE, TERMINAL-DIFFERENTIATION SPECIFIC"/>
    <property type="match status" value="1"/>
</dbReference>
<dbReference type="InterPro" id="IPR007890">
    <property type="entry name" value="CHASE2"/>
</dbReference>
<dbReference type="InterPro" id="IPR029787">
    <property type="entry name" value="Nucleotide_cyclase"/>
</dbReference>
<organism evidence="3">
    <name type="scientific">Rhodopseudomonas palustris (strain BisA53)</name>
    <dbReference type="NCBI Taxonomy" id="316055"/>
    <lineage>
        <taxon>Bacteria</taxon>
        <taxon>Pseudomonadati</taxon>
        <taxon>Pseudomonadota</taxon>
        <taxon>Alphaproteobacteria</taxon>
        <taxon>Hyphomicrobiales</taxon>
        <taxon>Nitrobacteraceae</taxon>
        <taxon>Rhodopseudomonas</taxon>
    </lineage>
</organism>
<dbReference type="EMBL" id="CP000463">
    <property type="protein sequence ID" value="ABJ06937.1"/>
    <property type="molecule type" value="Genomic_DNA"/>
</dbReference>
<dbReference type="GO" id="GO:0006171">
    <property type="term" value="P:cAMP biosynthetic process"/>
    <property type="evidence" value="ECO:0007669"/>
    <property type="project" value="TreeGrafter"/>
</dbReference>
<reference evidence="3" key="1">
    <citation type="submission" date="2006-09" db="EMBL/GenBank/DDBJ databases">
        <title>Complete sequence of Rhodopseudomonas palustris BisA53.</title>
        <authorList>
            <consortium name="US DOE Joint Genome Institute"/>
            <person name="Copeland A."/>
            <person name="Lucas S."/>
            <person name="Lapidus A."/>
            <person name="Barry K."/>
            <person name="Detter J.C."/>
            <person name="Glavina del Rio T."/>
            <person name="Hammon N."/>
            <person name="Israni S."/>
            <person name="Dalin E."/>
            <person name="Tice H."/>
            <person name="Pitluck S."/>
            <person name="Chain P."/>
            <person name="Malfatti S."/>
            <person name="Shin M."/>
            <person name="Vergez L."/>
            <person name="Schmutz J."/>
            <person name="Larimer F."/>
            <person name="Land M."/>
            <person name="Hauser L."/>
            <person name="Pelletier D.A."/>
            <person name="Kyrpides N."/>
            <person name="Kim E."/>
            <person name="Harwood C.S."/>
            <person name="Oda Y."/>
            <person name="Richardson P."/>
        </authorList>
    </citation>
    <scope>NUCLEOTIDE SEQUENCE [LARGE SCALE GENOMIC DNA]</scope>
    <source>
        <strain evidence="3">BisA53</strain>
    </source>
</reference>
<keyword evidence="1" id="KW-0812">Transmembrane</keyword>
<evidence type="ECO:0000259" key="2">
    <source>
        <dbReference type="PROSITE" id="PS50125"/>
    </source>
</evidence>
<dbReference type="STRING" id="316055.RPE_3000"/>
<dbReference type="AlphaFoldDB" id="Q07M97"/>
<gene>
    <name evidence="3" type="ordered locus">RPE_3000</name>
</gene>
<dbReference type="eggNOG" id="COG2114">
    <property type="taxonomic scope" value="Bacteria"/>
</dbReference>
<name>Q07M97_RHOP5</name>
<protein>
    <submittedName>
        <fullName evidence="3">Adenylate/guanylate cyclase</fullName>
    </submittedName>
</protein>
<dbReference type="PANTHER" id="PTHR43081">
    <property type="entry name" value="ADENYLATE CYCLASE, TERMINAL-DIFFERENTIATION SPECIFIC-RELATED"/>
    <property type="match status" value="1"/>
</dbReference>
<dbReference type="SMART" id="SM00044">
    <property type="entry name" value="CYCc"/>
    <property type="match status" value="1"/>
</dbReference>
<dbReference type="PROSITE" id="PS50125">
    <property type="entry name" value="GUANYLATE_CYCLASE_2"/>
    <property type="match status" value="1"/>
</dbReference>
<sequence length="778" mass="83935">MRAGRATPVRCRRSDGWIVGRVTRLQQHPWLRRLALLGARLRRFARGKTGRAVTAALLTLLLLIALRAYNPWVVTELKERTFDAYQRLMPRPYTEQPVRIVDIDEASIEAFGQWPWPRSRLAALTKRLGELGAGVVAFDIIFAEPDRTTPARVAADLALSDSAEREQAVALLKSLPDHDQLFAEAMGRTPTVLGFAASWLANDTRPSVKAGLAFVGVKPTEVLRPFRGTVSNLAVLNAAAAGVGAINLSARDRSGVIRRVPMLLSDGTRVYPNLAIEALRVAQGQKGLVVRGTGASGDADTGHAALRDMRVGQFKMPLTNDGEAWIYFDHDRPERYVSVKDLFDPAKDAAVRERIEGAIVLVGTSASGLLDARATPLGETVPGVAIHAQLIEQILAQDFVDRPDWANGFEIVLTIVLGLIIAALVPLFGSRFSLLAGLAVLIGAVAASWYLFVHFRLLIDPVYPSLATLVTYIAVERALRLVSDREKKFVRQAFGQYLAPELLAKLENSPDGMKLGGDSRELTVMFMDVRGFTPLSEALSATELVDFINTLLAPLSDAIQDEFGTIDKYIGDSIMAFWNAPVDVADHATRACRAALKMRAAVNTLNDVDAFGFAGRGLADPLVKIGVGLNTGIACVGNMGSQKRFNYSAMGDVVNVAARIESGTKNFGVDLLVSEEVAQAARGIALLEAGEIMLKGKSRPTRLYAIAGGEVLAQSAEFVELQRLHRWLLTSIAEGDTEAAASALRACRDLGGADLAGLYDHLADRVAARAGGAMHPAK</sequence>
<dbReference type="KEGG" id="rpe:RPE_3000"/>
<feature type="transmembrane region" description="Helical" evidence="1">
    <location>
        <begin position="432"/>
        <end position="452"/>
    </location>
</feature>
<dbReference type="InterPro" id="IPR001054">
    <property type="entry name" value="A/G_cyclase"/>
</dbReference>
<dbReference type="Pfam" id="PF05226">
    <property type="entry name" value="CHASE2"/>
    <property type="match status" value="1"/>
</dbReference>
<dbReference type="CDD" id="cd07302">
    <property type="entry name" value="CHD"/>
    <property type="match status" value="1"/>
</dbReference>
<dbReference type="GO" id="GO:0004016">
    <property type="term" value="F:adenylate cyclase activity"/>
    <property type="evidence" value="ECO:0007669"/>
    <property type="project" value="UniProtKB-ARBA"/>
</dbReference>
<dbReference type="GO" id="GO:0035556">
    <property type="term" value="P:intracellular signal transduction"/>
    <property type="evidence" value="ECO:0007669"/>
    <property type="project" value="InterPro"/>
</dbReference>
<keyword evidence="1" id="KW-0472">Membrane</keyword>
<feature type="domain" description="Guanylate cyclase" evidence="2">
    <location>
        <begin position="523"/>
        <end position="661"/>
    </location>
</feature>
<dbReference type="SUPFAM" id="SSF55073">
    <property type="entry name" value="Nucleotide cyclase"/>
    <property type="match status" value="1"/>
</dbReference>